<proteinExistence type="predicted"/>
<evidence type="ECO:0000313" key="4">
    <source>
        <dbReference type="Proteomes" id="UP001596103"/>
    </source>
</evidence>
<accession>A0ABW0JC11</accession>
<dbReference type="PIRSF" id="PIRSF037799">
    <property type="entry name" value="Tautomer_YdcE_prd"/>
    <property type="match status" value="1"/>
</dbReference>
<evidence type="ECO:0000256" key="1">
    <source>
        <dbReference type="ARBA" id="ARBA00023235"/>
    </source>
</evidence>
<dbReference type="InterPro" id="IPR004370">
    <property type="entry name" value="4-OT-like_dom"/>
</dbReference>
<keyword evidence="1" id="KW-0413">Isomerase</keyword>
<name>A0ABW0JC11_9BURK</name>
<dbReference type="EMBL" id="JBHSMP010000020">
    <property type="protein sequence ID" value="MFC5430682.1"/>
    <property type="molecule type" value="Genomic_DNA"/>
</dbReference>
<dbReference type="Gene3D" id="3.30.429.10">
    <property type="entry name" value="Macrophage Migration Inhibitory Factor"/>
    <property type="match status" value="1"/>
</dbReference>
<organism evidence="3 4">
    <name type="scientific">Paraburkholderia denitrificans</name>
    <dbReference type="NCBI Taxonomy" id="694025"/>
    <lineage>
        <taxon>Bacteria</taxon>
        <taxon>Pseudomonadati</taxon>
        <taxon>Pseudomonadota</taxon>
        <taxon>Betaproteobacteria</taxon>
        <taxon>Burkholderiales</taxon>
        <taxon>Burkholderiaceae</taxon>
        <taxon>Paraburkholderia</taxon>
    </lineage>
</organism>
<keyword evidence="4" id="KW-1185">Reference proteome</keyword>
<evidence type="ECO:0000313" key="3">
    <source>
        <dbReference type="EMBL" id="MFC5430682.1"/>
    </source>
</evidence>
<sequence length="78" mass="8947">MPHVIVKMWPGKSEQQKQQLSDEISRAVTRTLGYGKASISVGIEVVQPSAWIRDVYDPDIRDKWDELYQKPGYDPSDL</sequence>
<dbReference type="SUPFAM" id="SSF55331">
    <property type="entry name" value="Tautomerase/MIF"/>
    <property type="match status" value="1"/>
</dbReference>
<comment type="caution">
    <text evidence="3">The sequence shown here is derived from an EMBL/GenBank/DDBJ whole genome shotgun (WGS) entry which is preliminary data.</text>
</comment>
<protein>
    <submittedName>
        <fullName evidence="3">Tautomerase family protein</fullName>
    </submittedName>
</protein>
<feature type="domain" description="4-oxalocrotonate tautomerase-like" evidence="2">
    <location>
        <begin position="2"/>
        <end position="53"/>
    </location>
</feature>
<dbReference type="Pfam" id="PF01361">
    <property type="entry name" value="Tautomerase"/>
    <property type="match status" value="1"/>
</dbReference>
<gene>
    <name evidence="3" type="ORF">ACFPTO_18020</name>
</gene>
<evidence type="ECO:0000259" key="2">
    <source>
        <dbReference type="Pfam" id="PF01361"/>
    </source>
</evidence>
<dbReference type="Proteomes" id="UP001596103">
    <property type="component" value="Unassembled WGS sequence"/>
</dbReference>
<dbReference type="InterPro" id="IPR014347">
    <property type="entry name" value="Tautomerase/MIF_sf"/>
</dbReference>
<dbReference type="InterPro" id="IPR017284">
    <property type="entry name" value="Tautomerase_PptA"/>
</dbReference>
<reference evidence="4" key="1">
    <citation type="journal article" date="2019" name="Int. J. Syst. Evol. Microbiol.">
        <title>The Global Catalogue of Microorganisms (GCM) 10K type strain sequencing project: providing services to taxonomists for standard genome sequencing and annotation.</title>
        <authorList>
            <consortium name="The Broad Institute Genomics Platform"/>
            <consortium name="The Broad Institute Genome Sequencing Center for Infectious Disease"/>
            <person name="Wu L."/>
            <person name="Ma J."/>
        </authorList>
    </citation>
    <scope>NUCLEOTIDE SEQUENCE [LARGE SCALE GENOMIC DNA]</scope>
    <source>
        <strain evidence="4">CCUG 56042</strain>
    </source>
</reference>
<dbReference type="RefSeq" id="WP_377713317.1">
    <property type="nucleotide sequence ID" value="NZ_JBHSMP010000020.1"/>
</dbReference>